<evidence type="ECO:0000256" key="1">
    <source>
        <dbReference type="ARBA" id="ARBA00023277"/>
    </source>
</evidence>
<dbReference type="STRING" id="37927.SA2016_3281"/>
<evidence type="ECO:0000259" key="3">
    <source>
        <dbReference type="Pfam" id="PF01261"/>
    </source>
</evidence>
<dbReference type="Pfam" id="PF01261">
    <property type="entry name" value="AP_endonuc_2"/>
    <property type="match status" value="1"/>
</dbReference>
<sequence>MNSSSGTGAEAGTHVETAPQTAPEADERADGGEIPVALSSASVYPLSVHDAFAVAADLGFDGVEVMVTNNSTSQKADELIQLAQHYDQPIVSIHAPTLLLTQQVWGSPWNKISQSCRMAVDVGCETVVVHPPFRWQGNYAETFAHGVRDLADAYGVRIAVENMYPWRVRGRETLAYLPHWDPIGQGYQDVTWDFSHAATAREDSLAAIKALGSTLRHVHLTDGSGRSFRDEHLLPGQGTQRVAECLAHLGGNGFDGAVVAEISTRKARVTGERERMLAETLEFARTHLGQRARLDAGSGI</sequence>
<keyword evidence="1" id="KW-0119">Carbohydrate metabolism</keyword>
<feature type="region of interest" description="Disordered" evidence="2">
    <location>
        <begin position="1"/>
        <end position="29"/>
    </location>
</feature>
<dbReference type="InterPro" id="IPR050312">
    <property type="entry name" value="IolE/XylAMocC-like"/>
</dbReference>
<evidence type="ECO:0000313" key="4">
    <source>
        <dbReference type="EMBL" id="AMM33944.1"/>
    </source>
</evidence>
<keyword evidence="5" id="KW-1185">Reference proteome</keyword>
<dbReference type="PANTHER" id="PTHR12110:SF47">
    <property type="match status" value="1"/>
</dbReference>
<organism evidence="4 5">
    <name type="scientific">Sinomonas atrocyanea</name>
    <dbReference type="NCBI Taxonomy" id="37927"/>
    <lineage>
        <taxon>Bacteria</taxon>
        <taxon>Bacillati</taxon>
        <taxon>Actinomycetota</taxon>
        <taxon>Actinomycetes</taxon>
        <taxon>Micrococcales</taxon>
        <taxon>Micrococcaceae</taxon>
        <taxon>Sinomonas</taxon>
    </lineage>
</organism>
<dbReference type="AlphaFoldDB" id="A0A127A5A0"/>
<dbReference type="KEGG" id="satk:SA2016_3281"/>
<dbReference type="Gene3D" id="3.20.20.150">
    <property type="entry name" value="Divalent-metal-dependent TIM barrel enzymes"/>
    <property type="match status" value="1"/>
</dbReference>
<evidence type="ECO:0000256" key="2">
    <source>
        <dbReference type="SAM" id="MobiDB-lite"/>
    </source>
</evidence>
<dbReference type="Proteomes" id="UP000070134">
    <property type="component" value="Chromosome"/>
</dbReference>
<accession>A0A127A5A0</accession>
<reference evidence="4 5" key="1">
    <citation type="submission" date="2016-02" db="EMBL/GenBank/DDBJ databases">
        <title>Complete genome of Sinomonas atrocyanea KCTC 3377.</title>
        <authorList>
            <person name="Kim K.M."/>
        </authorList>
    </citation>
    <scope>NUCLEOTIDE SEQUENCE [LARGE SCALE GENOMIC DNA]</scope>
    <source>
        <strain evidence="4 5">KCTC 3377</strain>
    </source>
</reference>
<keyword evidence="4" id="KW-0413">Isomerase</keyword>
<dbReference type="GO" id="GO:0016853">
    <property type="term" value="F:isomerase activity"/>
    <property type="evidence" value="ECO:0007669"/>
    <property type="project" value="UniProtKB-KW"/>
</dbReference>
<dbReference type="InterPro" id="IPR036237">
    <property type="entry name" value="Xyl_isomerase-like_sf"/>
</dbReference>
<feature type="domain" description="Xylose isomerase-like TIM barrel" evidence="3">
    <location>
        <begin position="52"/>
        <end position="286"/>
    </location>
</feature>
<dbReference type="InterPro" id="IPR013022">
    <property type="entry name" value="Xyl_isomerase-like_TIM-brl"/>
</dbReference>
<dbReference type="PATRIC" id="fig|37927.3.peg.3367"/>
<dbReference type="PANTHER" id="PTHR12110">
    <property type="entry name" value="HYDROXYPYRUVATE ISOMERASE"/>
    <property type="match status" value="1"/>
</dbReference>
<proteinExistence type="predicted"/>
<gene>
    <name evidence="4" type="ORF">SA2016_3281</name>
</gene>
<protein>
    <submittedName>
        <fullName evidence="4">Sugar phosphate isomerase</fullName>
    </submittedName>
</protein>
<dbReference type="SUPFAM" id="SSF51658">
    <property type="entry name" value="Xylose isomerase-like"/>
    <property type="match status" value="1"/>
</dbReference>
<dbReference type="RefSeq" id="WP_084249594.1">
    <property type="nucleotide sequence ID" value="NZ_BJMO01000009.1"/>
</dbReference>
<dbReference type="EMBL" id="CP014518">
    <property type="protein sequence ID" value="AMM33944.1"/>
    <property type="molecule type" value="Genomic_DNA"/>
</dbReference>
<name>A0A127A5A0_9MICC</name>
<dbReference type="OrthoDB" id="3248123at2"/>
<evidence type="ECO:0000313" key="5">
    <source>
        <dbReference type="Proteomes" id="UP000070134"/>
    </source>
</evidence>